<sequence>MLTVFMEYKVSPDSIQFYETQMPIVIKELKVCGASNIQWYRAADQPSLYVECFQVKNQAAYDTIKKDRTALEHPVFSKLNECVTGGLEKIHCWAFEKLNTKEDL</sequence>
<comment type="caution">
    <text evidence="1">The sequence shown here is derived from an EMBL/GenBank/DDBJ whole genome shotgun (WGS) entry which is preliminary data.</text>
</comment>
<dbReference type="AlphaFoldDB" id="A0A165NDR0"/>
<gene>
    <name evidence="1" type="ORF">AWM68_20765</name>
</gene>
<organism evidence="1 2">
    <name type="scientific">Fictibacillus phosphorivorans</name>
    <dbReference type="NCBI Taxonomy" id="1221500"/>
    <lineage>
        <taxon>Bacteria</taxon>
        <taxon>Bacillati</taxon>
        <taxon>Bacillota</taxon>
        <taxon>Bacilli</taxon>
        <taxon>Bacillales</taxon>
        <taxon>Fictibacillaceae</taxon>
        <taxon>Fictibacillus</taxon>
    </lineage>
</organism>
<reference evidence="2" key="1">
    <citation type="submission" date="2016-01" db="EMBL/GenBank/DDBJ databases">
        <title>Draft genome of Chromobacterium sp. F49.</title>
        <authorList>
            <person name="Hong K.W."/>
        </authorList>
    </citation>
    <scope>NUCLEOTIDE SEQUENCE [LARGE SCALE GENOMIC DNA]</scope>
    <source>
        <strain evidence="2">P7IIIA</strain>
    </source>
</reference>
<evidence type="ECO:0008006" key="3">
    <source>
        <dbReference type="Google" id="ProtNLM"/>
    </source>
</evidence>
<dbReference type="RefSeq" id="WP_066242717.1">
    <property type="nucleotide sequence ID" value="NZ_LRFC01000029.1"/>
</dbReference>
<dbReference type="EMBL" id="LRFC01000029">
    <property type="protein sequence ID" value="KZE65594.1"/>
    <property type="molecule type" value="Genomic_DNA"/>
</dbReference>
<dbReference type="OrthoDB" id="2967153at2"/>
<dbReference type="Proteomes" id="UP000076567">
    <property type="component" value="Unassembled WGS sequence"/>
</dbReference>
<name>A0A165NDR0_9BACL</name>
<evidence type="ECO:0000313" key="1">
    <source>
        <dbReference type="EMBL" id="KZE65594.1"/>
    </source>
</evidence>
<proteinExistence type="predicted"/>
<keyword evidence="2" id="KW-1185">Reference proteome</keyword>
<evidence type="ECO:0000313" key="2">
    <source>
        <dbReference type="Proteomes" id="UP000076567"/>
    </source>
</evidence>
<protein>
    <recommendedName>
        <fullName evidence="3">NIPSNAP domain-containing protein</fullName>
    </recommendedName>
</protein>
<accession>A0A165NDR0</accession>